<gene>
    <name evidence="2" type="ORF">HD556DRAFT_1308298</name>
</gene>
<protein>
    <submittedName>
        <fullName evidence="2">Uncharacterized protein</fullName>
    </submittedName>
</protein>
<dbReference type="Proteomes" id="UP000719766">
    <property type="component" value="Unassembled WGS sequence"/>
</dbReference>
<accession>A0A9P7DIK6</accession>
<dbReference type="EMBL" id="JABBWE010000027">
    <property type="protein sequence ID" value="KAG1794249.1"/>
    <property type="molecule type" value="Genomic_DNA"/>
</dbReference>
<name>A0A9P7DIK6_9AGAM</name>
<dbReference type="RefSeq" id="XP_041160477.1">
    <property type="nucleotide sequence ID" value="XM_041300121.1"/>
</dbReference>
<evidence type="ECO:0000313" key="2">
    <source>
        <dbReference type="EMBL" id="KAG1794249.1"/>
    </source>
</evidence>
<evidence type="ECO:0000256" key="1">
    <source>
        <dbReference type="SAM" id="MobiDB-lite"/>
    </source>
</evidence>
<dbReference type="OrthoDB" id="2692946at2759"/>
<organism evidence="2 3">
    <name type="scientific">Suillus plorans</name>
    <dbReference type="NCBI Taxonomy" id="116603"/>
    <lineage>
        <taxon>Eukaryota</taxon>
        <taxon>Fungi</taxon>
        <taxon>Dikarya</taxon>
        <taxon>Basidiomycota</taxon>
        <taxon>Agaricomycotina</taxon>
        <taxon>Agaricomycetes</taxon>
        <taxon>Agaricomycetidae</taxon>
        <taxon>Boletales</taxon>
        <taxon>Suillineae</taxon>
        <taxon>Suillaceae</taxon>
        <taxon>Suillus</taxon>
    </lineage>
</organism>
<dbReference type="GeneID" id="64593885"/>
<evidence type="ECO:0000313" key="3">
    <source>
        <dbReference type="Proteomes" id="UP000719766"/>
    </source>
</evidence>
<keyword evidence="3" id="KW-1185">Reference proteome</keyword>
<dbReference type="AlphaFoldDB" id="A0A9P7DIK6"/>
<proteinExistence type="predicted"/>
<reference evidence="2" key="1">
    <citation type="journal article" date="2020" name="New Phytol.">
        <title>Comparative genomics reveals dynamic genome evolution in host specialist ectomycorrhizal fungi.</title>
        <authorList>
            <person name="Lofgren L.A."/>
            <person name="Nguyen N.H."/>
            <person name="Vilgalys R."/>
            <person name="Ruytinx J."/>
            <person name="Liao H.L."/>
            <person name="Branco S."/>
            <person name="Kuo A."/>
            <person name="LaButti K."/>
            <person name="Lipzen A."/>
            <person name="Andreopoulos W."/>
            <person name="Pangilinan J."/>
            <person name="Riley R."/>
            <person name="Hundley H."/>
            <person name="Na H."/>
            <person name="Barry K."/>
            <person name="Grigoriev I.V."/>
            <person name="Stajich J.E."/>
            <person name="Kennedy P.G."/>
        </authorList>
    </citation>
    <scope>NUCLEOTIDE SEQUENCE</scope>
    <source>
        <strain evidence="2">S12</strain>
    </source>
</reference>
<comment type="caution">
    <text evidence="2">The sequence shown here is derived from an EMBL/GenBank/DDBJ whole genome shotgun (WGS) entry which is preliminary data.</text>
</comment>
<feature type="region of interest" description="Disordered" evidence="1">
    <location>
        <begin position="1"/>
        <end position="20"/>
    </location>
</feature>
<feature type="region of interest" description="Disordered" evidence="1">
    <location>
        <begin position="154"/>
        <end position="183"/>
    </location>
</feature>
<sequence length="183" mass="19995">MAPHAINSPKKKRSKHKGSDASGRAAYHLFLLALLKLKMVLYNVPAAPIQGKEASEPARKEQKGHSKVRHVVSLPYSSLTITNGPASIDNTGSGFSIYQPGGSLYEANNSHIAIGLKAVKKHAMKVAHDPNPHNIVLPLTTFMEQNLDLALFEENNNVSRSKGSSTNNSNDEDEDEHTNENEY</sequence>
<feature type="compositionally biased region" description="Polar residues" evidence="1">
    <location>
        <begin position="154"/>
        <end position="163"/>
    </location>
</feature>